<dbReference type="Proteomes" id="UP000267469">
    <property type="component" value="Unassembled WGS sequence"/>
</dbReference>
<keyword evidence="2" id="KW-1185">Reference proteome</keyword>
<organism evidence="1 2">
    <name type="scientific">Sinomicrobium pectinilyticum</name>
    <dbReference type="NCBI Taxonomy" id="1084421"/>
    <lineage>
        <taxon>Bacteria</taxon>
        <taxon>Pseudomonadati</taxon>
        <taxon>Bacteroidota</taxon>
        <taxon>Flavobacteriia</taxon>
        <taxon>Flavobacteriales</taxon>
        <taxon>Flavobacteriaceae</taxon>
        <taxon>Sinomicrobium</taxon>
    </lineage>
</organism>
<proteinExistence type="predicted"/>
<name>A0A3N0E4X6_SINP1</name>
<protein>
    <submittedName>
        <fullName evidence="1">Uncharacterized protein</fullName>
    </submittedName>
</protein>
<evidence type="ECO:0000313" key="1">
    <source>
        <dbReference type="EMBL" id="RNL82901.1"/>
    </source>
</evidence>
<dbReference type="EMBL" id="RJTM01000108">
    <property type="protein sequence ID" value="RNL82901.1"/>
    <property type="molecule type" value="Genomic_DNA"/>
</dbReference>
<sequence length="148" mass="16057">MVMGIFVTACSGSDDDSGDIKNEEKVIHKAKFTVKIEGEVESSDFISFVFASADIKENTLWKINGVEQTNEMGVSLGDNEFSGGTTTYVVENAVPLQAISVGVQVLNFGAPLKVSYKAEIEGEVLQDVSALELIAEEDFTKQYSYSPE</sequence>
<accession>A0A3N0E4X6</accession>
<dbReference type="AlphaFoldDB" id="A0A3N0E4X6"/>
<gene>
    <name evidence="1" type="ORF">ED312_15935</name>
</gene>
<reference evidence="1 2" key="1">
    <citation type="submission" date="2018-10" db="EMBL/GenBank/DDBJ databases">
        <title>Sinomicrobium pectinilyticum sp. nov., a pectinase-producing bacterium isolated from alkaline and saline soil, and emended description of the genus Sinomicrobium.</title>
        <authorList>
            <person name="Cheng B."/>
            <person name="Li C."/>
            <person name="Lai Q."/>
            <person name="Du M."/>
            <person name="Shao Z."/>
            <person name="Xu P."/>
            <person name="Yang C."/>
        </authorList>
    </citation>
    <scope>NUCLEOTIDE SEQUENCE [LARGE SCALE GENOMIC DNA]</scope>
    <source>
        <strain evidence="1 2">5DNS001</strain>
    </source>
</reference>
<comment type="caution">
    <text evidence="1">The sequence shown here is derived from an EMBL/GenBank/DDBJ whole genome shotgun (WGS) entry which is preliminary data.</text>
</comment>
<evidence type="ECO:0000313" key="2">
    <source>
        <dbReference type="Proteomes" id="UP000267469"/>
    </source>
</evidence>